<feature type="region of interest" description="Disordered" evidence="1">
    <location>
        <begin position="1"/>
        <end position="51"/>
    </location>
</feature>
<accession>A0A0H2SRG2</accession>
<gene>
    <name evidence="2" type="ORF">SCHPADRAFT_898612</name>
</gene>
<dbReference type="InParanoid" id="A0A0H2SRG2"/>
<feature type="region of interest" description="Disordered" evidence="1">
    <location>
        <begin position="73"/>
        <end position="98"/>
    </location>
</feature>
<reference evidence="2 3" key="1">
    <citation type="submission" date="2015-04" db="EMBL/GenBank/DDBJ databases">
        <title>Complete genome sequence of Schizopora paradoxa KUC8140, a cosmopolitan wood degrader in East Asia.</title>
        <authorList>
            <consortium name="DOE Joint Genome Institute"/>
            <person name="Min B."/>
            <person name="Park H."/>
            <person name="Jang Y."/>
            <person name="Kim J.-J."/>
            <person name="Kim K.H."/>
            <person name="Pangilinan J."/>
            <person name="Lipzen A."/>
            <person name="Riley R."/>
            <person name="Grigoriev I.V."/>
            <person name="Spatafora J.W."/>
            <person name="Choi I.-G."/>
        </authorList>
    </citation>
    <scope>NUCLEOTIDE SEQUENCE [LARGE SCALE GENOMIC DNA]</scope>
    <source>
        <strain evidence="2 3">KUC8140</strain>
    </source>
</reference>
<keyword evidence="3" id="KW-1185">Reference proteome</keyword>
<feature type="compositionally biased region" description="Acidic residues" evidence="1">
    <location>
        <begin position="154"/>
        <end position="179"/>
    </location>
</feature>
<feature type="compositionally biased region" description="Polar residues" evidence="1">
    <location>
        <begin position="28"/>
        <end position="45"/>
    </location>
</feature>
<evidence type="ECO:0000256" key="1">
    <source>
        <dbReference type="SAM" id="MobiDB-lite"/>
    </source>
</evidence>
<sequence length="179" mass="18607">MPGTKRSSTEAGVGDSPKSKRSPKTAKTDTSSSAKGRSTAKSSAKNGKGGIKATMTSAAFKSKALPLHVNITHTPPVIPEEDDKVPASSADPGFIGSSTLVPSVFKTGSYGWKGSKRVTIEVENPEGGDKEKVQVMISINATVLGSKKNKADQAEEDEEVAEEVDNGESVDEAANTAEE</sequence>
<feature type="region of interest" description="Disordered" evidence="1">
    <location>
        <begin position="144"/>
        <end position="179"/>
    </location>
</feature>
<evidence type="ECO:0000313" key="2">
    <source>
        <dbReference type="EMBL" id="KLO19666.1"/>
    </source>
</evidence>
<evidence type="ECO:0000313" key="3">
    <source>
        <dbReference type="Proteomes" id="UP000053477"/>
    </source>
</evidence>
<proteinExistence type="predicted"/>
<dbReference type="AlphaFoldDB" id="A0A0H2SRG2"/>
<feature type="compositionally biased region" description="Polar residues" evidence="1">
    <location>
        <begin position="1"/>
        <end position="10"/>
    </location>
</feature>
<dbReference type="OrthoDB" id="2497589at2759"/>
<dbReference type="EMBL" id="KQ085885">
    <property type="protein sequence ID" value="KLO19666.1"/>
    <property type="molecule type" value="Genomic_DNA"/>
</dbReference>
<name>A0A0H2SRG2_9AGAM</name>
<dbReference type="Proteomes" id="UP000053477">
    <property type="component" value="Unassembled WGS sequence"/>
</dbReference>
<protein>
    <submittedName>
        <fullName evidence="2">Uncharacterized protein</fullName>
    </submittedName>
</protein>
<organism evidence="2 3">
    <name type="scientific">Schizopora paradoxa</name>
    <dbReference type="NCBI Taxonomy" id="27342"/>
    <lineage>
        <taxon>Eukaryota</taxon>
        <taxon>Fungi</taxon>
        <taxon>Dikarya</taxon>
        <taxon>Basidiomycota</taxon>
        <taxon>Agaricomycotina</taxon>
        <taxon>Agaricomycetes</taxon>
        <taxon>Hymenochaetales</taxon>
        <taxon>Schizoporaceae</taxon>
        <taxon>Schizopora</taxon>
    </lineage>
</organism>